<dbReference type="SUPFAM" id="SSF54695">
    <property type="entry name" value="POZ domain"/>
    <property type="match status" value="1"/>
</dbReference>
<dbReference type="Pfam" id="PF00651">
    <property type="entry name" value="BTB"/>
    <property type="match status" value="1"/>
</dbReference>
<dbReference type="GO" id="GO:0030544">
    <property type="term" value="F:Hsp70 protein binding"/>
    <property type="evidence" value="ECO:0007669"/>
    <property type="project" value="TreeGrafter"/>
</dbReference>
<dbReference type="OrthoDB" id="1262810at2759"/>
<dbReference type="PANTHER" id="PTHR15600">
    <property type="entry name" value="SACSIN"/>
    <property type="match status" value="1"/>
</dbReference>
<comment type="caution">
    <text evidence="2">The sequence shown here is derived from an EMBL/GenBank/DDBJ whole genome shotgun (WGS) entry which is preliminary data.</text>
</comment>
<keyword evidence="3" id="KW-1185">Reference proteome</keyword>
<dbReference type="PANTHER" id="PTHR15600:SF42">
    <property type="entry name" value="SACSIN"/>
    <property type="match status" value="1"/>
</dbReference>
<protein>
    <submittedName>
        <fullName evidence="2">19979_t:CDS:1</fullName>
    </submittedName>
</protein>
<organism evidence="2 3">
    <name type="scientific">Racocetra fulgida</name>
    <dbReference type="NCBI Taxonomy" id="60492"/>
    <lineage>
        <taxon>Eukaryota</taxon>
        <taxon>Fungi</taxon>
        <taxon>Fungi incertae sedis</taxon>
        <taxon>Mucoromycota</taxon>
        <taxon>Glomeromycotina</taxon>
        <taxon>Glomeromycetes</taxon>
        <taxon>Diversisporales</taxon>
        <taxon>Gigasporaceae</taxon>
        <taxon>Racocetra</taxon>
    </lineage>
</organism>
<dbReference type="InterPro" id="IPR058210">
    <property type="entry name" value="SACS/Nov_dom"/>
</dbReference>
<dbReference type="Pfam" id="PF25794">
    <property type="entry name" value="SACS"/>
    <property type="match status" value="1"/>
</dbReference>
<sequence>MKDWQGPAIWIYNDAMFNEHDFNALLNIHEGGKRSDPTKIGRFGIGFNSCFHFTDVPSFVSGKYIQFLDPHEKFLGKQRGLQINFLENDKFRHLFKDQLAPYIGVEGCRFDKEFKGTLFRLPLRIRPSEICDEIFNTTKILNFLEKLKSSATSELLFFRNIESFEVMHITADSSPNQVMSKWKVNLTNITRDIQIQRRYTDDKFTSFRLNVEFRDGTKNVSNLWQVCIGGQKSIADEELIKFAERHRMLPRGGVAALLPLSNESDKNREDGRLYCYLPLPQITYLPVHLNGNWALSSDRSTVLLNNDSLADMDKSKLAWNRYLLLKILPNLYVKLLEEIVGFANNNNTITHKQIVEYFWPLPKSKEKNSIYVTEFGREVLKKLPIDKPLFWSATGVGSYVSLREGFFENDKFIIEILAEYSKVKSVQLPLDMLNELKLAGVELAPVPAGMVRQNLKGINNLSSKYKYHQLIKLLVFILEDENYEDLDDIYLIPLYDNQWGKFDKLSEQKYYLATREQQNLVPHVNLSNFVYDKYCEHPKLKAIFEHEKFHDQTNVRKFNATSLASLLAFELQPEQKITNWDPDSAIIPNKKWLDEIWKIILESNTSLELFSRYPLLEVIRPSRELILLDLKRPLLELPQSDMSHFEKLVIILQNLGIKFTDRSWDAKLGDYILRWTPETVLKSFGDLLKKNMRPFTKLAKDEVKAIRHFIIENWNDFSTSNGTKVKSEFREVLCKLPVWPTAAKGEKFKSPNDGLLPPKKIEILSPKSKCYSDKLFLNVKNDDYQKILEALNVHYVDLVNYLKNHYTFPREYDDNYFNFIKSVLTSSNFHEIQSWIESKPVIPNRSNKKLKTARDLYDHKTYIFRIAFEGTDRFLHDEFQNNTTYLNIMKRMGFKYQVTRQTFLECARAIQNQSQEQRYHSDDLIYRATTVVHYLYDNIDDLNYSDAEYEELAPFTQVALFHSAVIPKPTSPILTKYKKFGMPSAIQILEHLREVAFKLSKSNQWKYEEFLFKKMLDEMYNALNEECEDEDSELAKSFINGERIFLNIYPNENAFDESNWKAANDLIVGVSLSEEGFVKPSLAKYKKLLEIAGSGTLRSGEDLDDDSDQDDQAEKVNPQGEILLNSLQQSLKNGLSEPLNDVIFTVKDQKIAANRLVLACAADHFKHSFSSKYRDEDWSQEQENERQYKILMDLLEASDYYNLMNLKNETEKKLFEYVKLCNVDEVLDHASNYNADSLIKYCNKFIENNQSFL</sequence>
<accession>A0A9N8YX56</accession>
<evidence type="ECO:0000313" key="2">
    <source>
        <dbReference type="EMBL" id="CAG8453742.1"/>
    </source>
</evidence>
<evidence type="ECO:0000259" key="1">
    <source>
        <dbReference type="PROSITE" id="PS50097"/>
    </source>
</evidence>
<dbReference type="Gene3D" id="3.30.710.10">
    <property type="entry name" value="Potassium Channel Kv1.1, Chain A"/>
    <property type="match status" value="1"/>
</dbReference>
<evidence type="ECO:0000313" key="3">
    <source>
        <dbReference type="Proteomes" id="UP000789396"/>
    </source>
</evidence>
<name>A0A9N8YX56_9GLOM</name>
<dbReference type="InterPro" id="IPR036890">
    <property type="entry name" value="HATPase_C_sf"/>
</dbReference>
<dbReference type="SMART" id="SM00225">
    <property type="entry name" value="BTB"/>
    <property type="match status" value="1"/>
</dbReference>
<dbReference type="PROSITE" id="PS50097">
    <property type="entry name" value="BTB"/>
    <property type="match status" value="1"/>
</dbReference>
<dbReference type="InterPro" id="IPR011333">
    <property type="entry name" value="SKP1/BTB/POZ_sf"/>
</dbReference>
<dbReference type="InterPro" id="IPR000210">
    <property type="entry name" value="BTB/POZ_dom"/>
</dbReference>
<gene>
    <name evidence="2" type="ORF">RFULGI_LOCUS362</name>
</gene>
<proteinExistence type="predicted"/>
<dbReference type="Proteomes" id="UP000789396">
    <property type="component" value="Unassembled WGS sequence"/>
</dbReference>
<reference evidence="2" key="1">
    <citation type="submission" date="2021-06" db="EMBL/GenBank/DDBJ databases">
        <authorList>
            <person name="Kallberg Y."/>
            <person name="Tangrot J."/>
            <person name="Rosling A."/>
        </authorList>
    </citation>
    <scope>NUCLEOTIDE SEQUENCE</scope>
    <source>
        <strain evidence="2">IN212</strain>
    </source>
</reference>
<dbReference type="AlphaFoldDB" id="A0A9N8YX56"/>
<feature type="domain" description="BTB" evidence="1">
    <location>
        <begin position="1140"/>
        <end position="1216"/>
    </location>
</feature>
<dbReference type="SUPFAM" id="SSF55874">
    <property type="entry name" value="ATPase domain of HSP90 chaperone/DNA topoisomerase II/histidine kinase"/>
    <property type="match status" value="1"/>
</dbReference>
<dbReference type="EMBL" id="CAJVPZ010000114">
    <property type="protein sequence ID" value="CAG8453742.1"/>
    <property type="molecule type" value="Genomic_DNA"/>
</dbReference>
<dbReference type="InterPro" id="IPR052972">
    <property type="entry name" value="Sacsin_chaperone_reg"/>
</dbReference>